<sequence>MSANFPILSEPKTSLGHHRLLSSRSSVRVSPLCLGAMQLGTAWNETLNSGLDEKESHDFLDAWWDKGGNFIDTANAYTRGESERILGSWMTSRKNREEIVLATKFTARWRDQRDGARIMSNFTGNSTKSLRHSLDASLRNLQTNYVDVLYVHLWDWSTSIPELMQALHREVTARRVDYLGVSDTPAWVVAAANEYANANALTPFVVYQGKWNALDRDLERDILPMCRHYGMAIAPWAALGQGRFRTPEQLAQREKEFGKPVRGGGQSDEEARIARTLDEVAKEVGQGATITQIALAYCFAKSPYVFPIVGGTKLSYIDDNIRAIDLRLTPDQLAKIEAAAPLNKGFPYSMTGDDNPATGAKSGAFSQMGGPVDFVKGPTSMHLEAKK</sequence>
<dbReference type="InterPro" id="IPR036812">
    <property type="entry name" value="NAD(P)_OxRdtase_dom_sf"/>
</dbReference>
<proteinExistence type="inferred from homology"/>
<protein>
    <submittedName>
        <fullName evidence="4">Putative AAD14-putative aryl-alcohol reductase</fullName>
    </submittedName>
</protein>
<name>A0A316UJM5_9BASI</name>
<dbReference type="InterPro" id="IPR023210">
    <property type="entry name" value="NADP_OxRdtase_dom"/>
</dbReference>
<dbReference type="PANTHER" id="PTHR43364">
    <property type="entry name" value="NADH-SPECIFIC METHYLGLYOXAL REDUCTASE-RELATED"/>
    <property type="match status" value="1"/>
</dbReference>
<evidence type="ECO:0000313" key="4">
    <source>
        <dbReference type="EMBL" id="PWN25420.1"/>
    </source>
</evidence>
<comment type="similarity">
    <text evidence="2">Belongs to the aldo/keto reductase family. Aldo/keto reductase 2 subfamily.</text>
</comment>
<keyword evidence="5" id="KW-1185">Reference proteome</keyword>
<dbReference type="AlphaFoldDB" id="A0A316UJM5"/>
<organism evidence="4 5">
    <name type="scientific">Jaminaea rosea</name>
    <dbReference type="NCBI Taxonomy" id="1569628"/>
    <lineage>
        <taxon>Eukaryota</taxon>
        <taxon>Fungi</taxon>
        <taxon>Dikarya</taxon>
        <taxon>Basidiomycota</taxon>
        <taxon>Ustilaginomycotina</taxon>
        <taxon>Exobasidiomycetes</taxon>
        <taxon>Microstromatales</taxon>
        <taxon>Microstromatales incertae sedis</taxon>
        <taxon>Jaminaea</taxon>
    </lineage>
</organism>
<dbReference type="Pfam" id="PF00248">
    <property type="entry name" value="Aldo_ket_red"/>
    <property type="match status" value="1"/>
</dbReference>
<evidence type="ECO:0000256" key="2">
    <source>
        <dbReference type="ARBA" id="ARBA00038157"/>
    </source>
</evidence>
<dbReference type="Proteomes" id="UP000245884">
    <property type="component" value="Unassembled WGS sequence"/>
</dbReference>
<evidence type="ECO:0000259" key="3">
    <source>
        <dbReference type="Pfam" id="PF00248"/>
    </source>
</evidence>
<gene>
    <name evidence="4" type="ORF">BDZ90DRAFT_234242</name>
</gene>
<feature type="domain" description="NADP-dependent oxidoreductase" evidence="3">
    <location>
        <begin position="31"/>
        <end position="339"/>
    </location>
</feature>
<accession>A0A316UJM5</accession>
<dbReference type="PANTHER" id="PTHR43364:SF7">
    <property type="entry name" value="NADP-DEPENDENT OXIDOREDUCTASE DOMAIN-CONTAINING PROTEIN-RELATED"/>
    <property type="match status" value="1"/>
</dbReference>
<dbReference type="InterPro" id="IPR050523">
    <property type="entry name" value="AKR_Detox_Biosynth"/>
</dbReference>
<dbReference type="Gene3D" id="3.20.20.100">
    <property type="entry name" value="NADP-dependent oxidoreductase domain"/>
    <property type="match status" value="1"/>
</dbReference>
<dbReference type="SUPFAM" id="SSF51430">
    <property type="entry name" value="NAD(P)-linked oxidoreductase"/>
    <property type="match status" value="1"/>
</dbReference>
<keyword evidence="1" id="KW-0521">NADP</keyword>
<reference evidence="4 5" key="1">
    <citation type="journal article" date="2018" name="Mol. Biol. Evol.">
        <title>Broad Genomic Sampling Reveals a Smut Pathogenic Ancestry of the Fungal Clade Ustilaginomycotina.</title>
        <authorList>
            <person name="Kijpornyongpan T."/>
            <person name="Mondo S.J."/>
            <person name="Barry K."/>
            <person name="Sandor L."/>
            <person name="Lee J."/>
            <person name="Lipzen A."/>
            <person name="Pangilinan J."/>
            <person name="LaButti K."/>
            <person name="Hainaut M."/>
            <person name="Henrissat B."/>
            <person name="Grigoriev I.V."/>
            <person name="Spatafora J.W."/>
            <person name="Aime M.C."/>
        </authorList>
    </citation>
    <scope>NUCLEOTIDE SEQUENCE [LARGE SCALE GENOMIC DNA]</scope>
    <source>
        <strain evidence="4 5">MCA 5214</strain>
    </source>
</reference>
<evidence type="ECO:0000313" key="5">
    <source>
        <dbReference type="Proteomes" id="UP000245884"/>
    </source>
</evidence>
<dbReference type="GeneID" id="37028760"/>
<evidence type="ECO:0000256" key="1">
    <source>
        <dbReference type="ARBA" id="ARBA00022857"/>
    </source>
</evidence>
<dbReference type="OrthoDB" id="48988at2759"/>
<dbReference type="STRING" id="1569628.A0A316UJM5"/>
<dbReference type="EMBL" id="KZ819676">
    <property type="protein sequence ID" value="PWN25420.1"/>
    <property type="molecule type" value="Genomic_DNA"/>
</dbReference>
<dbReference type="RefSeq" id="XP_025360032.1">
    <property type="nucleotide sequence ID" value="XM_025506937.1"/>
</dbReference>